<name>A0ACB7XDP3_9ERIC</name>
<sequence length="170" mass="18655">MHLLGLRCYEVTLPSVSKACSITKGLMLGKQVHGLVMVTGSESDVFVVNSLAVMYAKFGEPVDSRRLFDLMPERNVVSWNTSFSCYVQSDVFKEALGLFQEMILRGISSDESSLLRLLNACTGMGNVNQGKRIHGDLIKRGYDSDAFPANALVDMYAKGGDLENAMAVFE</sequence>
<dbReference type="Proteomes" id="UP000828048">
    <property type="component" value="Chromosome 6"/>
</dbReference>
<reference evidence="1 2" key="1">
    <citation type="journal article" date="2021" name="Hortic Res">
        <title>High-quality reference genome and annotation aids understanding of berry development for evergreen blueberry (Vaccinium darrowii).</title>
        <authorList>
            <person name="Yu J."/>
            <person name="Hulse-Kemp A.M."/>
            <person name="Babiker E."/>
            <person name="Staton M."/>
        </authorList>
    </citation>
    <scope>NUCLEOTIDE SEQUENCE [LARGE SCALE GENOMIC DNA]</scope>
    <source>
        <strain evidence="2">cv. NJ 8807/NJ 8810</strain>
        <tissue evidence="1">Young leaf</tissue>
    </source>
</reference>
<proteinExistence type="predicted"/>
<organism evidence="1 2">
    <name type="scientific">Vaccinium darrowii</name>
    <dbReference type="NCBI Taxonomy" id="229202"/>
    <lineage>
        <taxon>Eukaryota</taxon>
        <taxon>Viridiplantae</taxon>
        <taxon>Streptophyta</taxon>
        <taxon>Embryophyta</taxon>
        <taxon>Tracheophyta</taxon>
        <taxon>Spermatophyta</taxon>
        <taxon>Magnoliopsida</taxon>
        <taxon>eudicotyledons</taxon>
        <taxon>Gunneridae</taxon>
        <taxon>Pentapetalae</taxon>
        <taxon>asterids</taxon>
        <taxon>Ericales</taxon>
        <taxon>Ericaceae</taxon>
        <taxon>Vaccinioideae</taxon>
        <taxon>Vaccinieae</taxon>
        <taxon>Vaccinium</taxon>
    </lineage>
</organism>
<keyword evidence="2" id="KW-1185">Reference proteome</keyword>
<evidence type="ECO:0000313" key="1">
    <source>
        <dbReference type="EMBL" id="KAH7838804.1"/>
    </source>
</evidence>
<comment type="caution">
    <text evidence="1">The sequence shown here is derived from an EMBL/GenBank/DDBJ whole genome shotgun (WGS) entry which is preliminary data.</text>
</comment>
<gene>
    <name evidence="1" type="ORF">Vadar_031387</name>
</gene>
<evidence type="ECO:0000313" key="2">
    <source>
        <dbReference type="Proteomes" id="UP000828048"/>
    </source>
</evidence>
<protein>
    <submittedName>
        <fullName evidence="1">Uncharacterized protein</fullName>
    </submittedName>
</protein>
<dbReference type="EMBL" id="CM037156">
    <property type="protein sequence ID" value="KAH7838804.1"/>
    <property type="molecule type" value="Genomic_DNA"/>
</dbReference>
<accession>A0ACB7XDP3</accession>